<evidence type="ECO:0000256" key="8">
    <source>
        <dbReference type="ARBA" id="ARBA00022989"/>
    </source>
</evidence>
<gene>
    <name evidence="16" type="ORF">K402DRAFT_444309</name>
</gene>
<dbReference type="Proteomes" id="UP000800041">
    <property type="component" value="Unassembled WGS sequence"/>
</dbReference>
<dbReference type="GO" id="GO:0042407">
    <property type="term" value="P:cristae formation"/>
    <property type="evidence" value="ECO:0007669"/>
    <property type="project" value="TreeGrafter"/>
</dbReference>
<sequence>MLRTSLVRSRAISKGAIAPVHRPQWLPAPRQPFPAVVGQRYYADVKKPDGIILPGSQSAKADTEDIPSPPITVDPRSNVEKETIQADNIPLTPPKPEDVTTKPLASSAPTPLPPMGTGTATVAPPAGGAPPPPPPAPKKKPRRFRQFLLTMMVLSALGYAGGVYYSLVSDNFHDFFTEYVPFGEDAVGYFEEREFRKRFPGKEIQTKLHEQVRGEHKVTIPSRAGMSWKVADKDEKKGSDLGSKGAHVSAVEPPKPASPDAHASKPEPAKPGAKESTPELRPESKPTPQAAEAPKPAPPAALIDNINIESATEPVVQDVVKIINTLITTINADNAGGKYANAVSSAKDQLQKVINDINTLKSTTSADAEKKIKNAHMEFDEAAKELARRMQNEMDSQEAQWRKEYEEERTKLSDAYKSKLESEIAATKDVYEATLKNQLLEKEIELQRQFAETVRSRVESERGGRLGKLENLTEGVKELEDLTQKWNSVLQANLKTQHLLVAVEAVKAKLETSPIPKPFVEELAALKEVAQDDAVVNAAIASIQPQAYQLGIPTSSQLIDRFRRVAAEVRKAALLPENAGVVSHVASQLLSKVMFKKNGLPVGDDVESVLTRAEILLEEGGLEEAAREVNALQGWAGVLARDWVGEVRRVCEVKQALDVISAEARLQSLLVE</sequence>
<evidence type="ECO:0000256" key="7">
    <source>
        <dbReference type="ARBA" id="ARBA00022946"/>
    </source>
</evidence>
<feature type="region of interest" description="Disordered" evidence="15">
    <location>
        <begin position="210"/>
        <end position="299"/>
    </location>
</feature>
<dbReference type="AlphaFoldDB" id="A0A6G1HBC8"/>
<comment type="similarity">
    <text evidence="2 13">Belongs to the MICOS complex subunit Mic60 family.</text>
</comment>
<keyword evidence="10 13" id="KW-0496">Mitochondrion</keyword>
<evidence type="ECO:0000256" key="2">
    <source>
        <dbReference type="ARBA" id="ARBA00010877"/>
    </source>
</evidence>
<evidence type="ECO:0000256" key="15">
    <source>
        <dbReference type="SAM" id="MobiDB-lite"/>
    </source>
</evidence>
<evidence type="ECO:0000256" key="13">
    <source>
        <dbReference type="RuleBase" id="RU363000"/>
    </source>
</evidence>
<feature type="region of interest" description="Disordered" evidence="15">
    <location>
        <begin position="49"/>
        <end position="140"/>
    </location>
</feature>
<evidence type="ECO:0000256" key="14">
    <source>
        <dbReference type="SAM" id="Coils"/>
    </source>
</evidence>
<dbReference type="GO" id="GO:0061617">
    <property type="term" value="C:MICOS complex"/>
    <property type="evidence" value="ECO:0007669"/>
    <property type="project" value="TreeGrafter"/>
</dbReference>
<reference evidence="16" key="1">
    <citation type="journal article" date="2020" name="Stud. Mycol.">
        <title>101 Dothideomycetes genomes: a test case for predicting lifestyles and emergence of pathogens.</title>
        <authorList>
            <person name="Haridas S."/>
            <person name="Albert R."/>
            <person name="Binder M."/>
            <person name="Bloem J."/>
            <person name="Labutti K."/>
            <person name="Salamov A."/>
            <person name="Andreopoulos B."/>
            <person name="Baker S."/>
            <person name="Barry K."/>
            <person name="Bills G."/>
            <person name="Bluhm B."/>
            <person name="Cannon C."/>
            <person name="Castanera R."/>
            <person name="Culley D."/>
            <person name="Daum C."/>
            <person name="Ezra D."/>
            <person name="Gonzalez J."/>
            <person name="Henrissat B."/>
            <person name="Kuo A."/>
            <person name="Liang C."/>
            <person name="Lipzen A."/>
            <person name="Lutzoni F."/>
            <person name="Magnuson J."/>
            <person name="Mondo S."/>
            <person name="Nolan M."/>
            <person name="Ohm R."/>
            <person name="Pangilinan J."/>
            <person name="Park H.-J."/>
            <person name="Ramirez L."/>
            <person name="Alfaro M."/>
            <person name="Sun H."/>
            <person name="Tritt A."/>
            <person name="Yoshinaga Y."/>
            <person name="Zwiers L.-H."/>
            <person name="Turgeon B."/>
            <person name="Goodwin S."/>
            <person name="Spatafora J."/>
            <person name="Crous P."/>
            <person name="Grigoriev I."/>
        </authorList>
    </citation>
    <scope>NUCLEOTIDE SEQUENCE</scope>
    <source>
        <strain evidence="16">CBS 113979</strain>
    </source>
</reference>
<feature type="coiled-coil region" evidence="14">
    <location>
        <begin position="343"/>
        <end position="400"/>
    </location>
</feature>
<keyword evidence="7" id="KW-0809">Transit peptide</keyword>
<evidence type="ECO:0000256" key="3">
    <source>
        <dbReference type="ARBA" id="ARBA00011875"/>
    </source>
</evidence>
<feature type="transmembrane region" description="Helical" evidence="13">
    <location>
        <begin position="147"/>
        <end position="167"/>
    </location>
</feature>
<evidence type="ECO:0000256" key="5">
    <source>
        <dbReference type="ARBA" id="ARBA00022692"/>
    </source>
</evidence>
<keyword evidence="8 13" id="KW-1133">Transmembrane helix</keyword>
<dbReference type="EMBL" id="ML977142">
    <property type="protein sequence ID" value="KAF1990330.1"/>
    <property type="molecule type" value="Genomic_DNA"/>
</dbReference>
<evidence type="ECO:0000256" key="9">
    <source>
        <dbReference type="ARBA" id="ARBA00023054"/>
    </source>
</evidence>
<keyword evidence="11 13" id="KW-0472">Membrane</keyword>
<comment type="function">
    <text evidence="12">Component of the MICOS complex, a large protein complex of the mitochondrial inner membrane that plays crucial roles in the maintenance of crista junctions, inner membrane architecture, and formation of contact sites to the outer membrane. Plays a role in keeping cristae membranes connected to the inner boundary membrane. Also promotes protein import via the mitochondrial intermembrane space assembly (MIA) pathway.</text>
</comment>
<keyword evidence="9 14" id="KW-0175">Coiled coil</keyword>
<evidence type="ECO:0000313" key="16">
    <source>
        <dbReference type="EMBL" id="KAF1990330.1"/>
    </source>
</evidence>
<dbReference type="PANTHER" id="PTHR15415:SF7">
    <property type="entry name" value="MICOS COMPLEX SUBUNIT MIC60"/>
    <property type="match status" value="1"/>
</dbReference>
<keyword evidence="6 13" id="KW-0999">Mitochondrion inner membrane</keyword>
<organism evidence="16 17">
    <name type="scientific">Aulographum hederae CBS 113979</name>
    <dbReference type="NCBI Taxonomy" id="1176131"/>
    <lineage>
        <taxon>Eukaryota</taxon>
        <taxon>Fungi</taxon>
        <taxon>Dikarya</taxon>
        <taxon>Ascomycota</taxon>
        <taxon>Pezizomycotina</taxon>
        <taxon>Dothideomycetes</taxon>
        <taxon>Pleosporomycetidae</taxon>
        <taxon>Aulographales</taxon>
        <taxon>Aulographaceae</taxon>
    </lineage>
</organism>
<feature type="compositionally biased region" description="Pro residues" evidence="15">
    <location>
        <begin position="127"/>
        <end position="136"/>
    </location>
</feature>
<feature type="compositionally biased region" description="Basic and acidic residues" evidence="15">
    <location>
        <begin position="230"/>
        <end position="239"/>
    </location>
</feature>
<dbReference type="Pfam" id="PF09731">
    <property type="entry name" value="Mitofilin"/>
    <property type="match status" value="2"/>
</dbReference>
<evidence type="ECO:0000256" key="6">
    <source>
        <dbReference type="ARBA" id="ARBA00022792"/>
    </source>
</evidence>
<evidence type="ECO:0000256" key="1">
    <source>
        <dbReference type="ARBA" id="ARBA00004434"/>
    </source>
</evidence>
<name>A0A6G1HBC8_9PEZI</name>
<evidence type="ECO:0000313" key="17">
    <source>
        <dbReference type="Proteomes" id="UP000800041"/>
    </source>
</evidence>
<evidence type="ECO:0000256" key="11">
    <source>
        <dbReference type="ARBA" id="ARBA00023136"/>
    </source>
</evidence>
<keyword evidence="17" id="KW-1185">Reference proteome</keyword>
<feature type="compositionally biased region" description="Low complexity" evidence="15">
    <location>
        <begin position="103"/>
        <end position="126"/>
    </location>
</feature>
<accession>A0A6G1HBC8</accession>
<proteinExistence type="inferred from homology"/>
<comment type="subunit">
    <text evidence="3 13">Component of the mitochondrial contact site and cristae organizing system (MICOS) complex.</text>
</comment>
<comment type="subcellular location">
    <subcellularLocation>
        <location evidence="1 13">Mitochondrion inner membrane</location>
        <topology evidence="1 13">Single-pass membrane protein</topology>
    </subcellularLocation>
</comment>
<dbReference type="PANTHER" id="PTHR15415">
    <property type="entry name" value="MITOFILIN"/>
    <property type="match status" value="1"/>
</dbReference>
<evidence type="ECO:0000256" key="4">
    <source>
        <dbReference type="ARBA" id="ARBA00018116"/>
    </source>
</evidence>
<keyword evidence="5 13" id="KW-0812">Transmembrane</keyword>
<dbReference type="InterPro" id="IPR019133">
    <property type="entry name" value="MIC60"/>
</dbReference>
<feature type="compositionally biased region" description="Basic and acidic residues" evidence="15">
    <location>
        <begin position="262"/>
        <end position="284"/>
    </location>
</feature>
<dbReference type="OrthoDB" id="10261039at2759"/>
<evidence type="ECO:0000256" key="10">
    <source>
        <dbReference type="ARBA" id="ARBA00023128"/>
    </source>
</evidence>
<protein>
    <recommendedName>
        <fullName evidence="4 13">MICOS complex subunit MIC60</fullName>
    </recommendedName>
    <alternativeName>
        <fullName evidence="13">Mitofilin</fullName>
    </alternativeName>
</protein>
<evidence type="ECO:0000256" key="12">
    <source>
        <dbReference type="ARBA" id="ARBA00025571"/>
    </source>
</evidence>